<organism evidence="1 2">
    <name type="scientific">Staphylococcus phage CF5</name>
    <dbReference type="NCBI Taxonomy" id="3113739"/>
    <lineage>
        <taxon>Viruses</taxon>
        <taxon>Duplodnaviria</taxon>
        <taxon>Heunggongvirae</taxon>
        <taxon>Uroviricota</taxon>
        <taxon>Caudoviricetes</taxon>
        <taxon>Herelleviridae</taxon>
        <taxon>Twortvirinae</taxon>
        <taxon>Silviavirus</taxon>
    </lineage>
</organism>
<evidence type="ECO:0000313" key="2">
    <source>
        <dbReference type="Proteomes" id="UP001432109"/>
    </source>
</evidence>
<name>A0AAX4J7J7_9CAUD</name>
<evidence type="ECO:0000313" key="1">
    <source>
        <dbReference type="EMBL" id="WRW34689.1"/>
    </source>
</evidence>
<accession>A0AAX4J7J7</accession>
<gene>
    <name evidence="1" type="ORF">CF5_0007</name>
</gene>
<proteinExistence type="predicted"/>
<dbReference type="EMBL" id="PP034390">
    <property type="protein sequence ID" value="WRW34689.1"/>
    <property type="molecule type" value="Genomic_DNA"/>
</dbReference>
<reference evidence="1" key="1">
    <citation type="submission" date="2023-12" db="EMBL/GenBank/DDBJ databases">
        <title>Isolation and Characterisation of Novel Lytic Bacteriophages for therapeutic applications in Prosthetic Joint Infections.</title>
        <authorList>
            <person name="Burton N."/>
            <person name="Melo L.D.R."/>
            <person name="Pearce B."/>
            <person name="Tadesse M.D."/>
            <person name="Vryonis E."/>
            <person name="Sagona A."/>
        </authorList>
    </citation>
    <scope>NUCLEOTIDE SEQUENCE</scope>
</reference>
<protein>
    <submittedName>
        <fullName evidence="1">Uncharacterized protein</fullName>
    </submittedName>
</protein>
<sequence length="141" mass="16365">MKIKETKVVSFNELMELHANGDLPYVTYYGEDSIFKYRVDTDMYGTSIYKSYKNNELGEPRIHIPIFANFEIDNYTEITEDTVLDTVVCLAQYNDTKYTKTLTRVSINDCTDTYEESISILSISIIQDNELITIWKDGELL</sequence>
<dbReference type="Proteomes" id="UP001432109">
    <property type="component" value="Segment"/>
</dbReference>